<gene>
    <name evidence="16" type="ORF">V1264_020995</name>
</gene>
<sequence>METPGDVLLSGEAELYVEHLELFDVKDIGSSRWTQQHERIEKLNIQAVVSATAQSDEFIKEFFINHDKIRFLIHDLLTTEVWKEKIFSQIMEADYNPKTTFPLYMVLYHEATAVNLLETIMYHRDSCESADDAINDLVDYCYRKLCQLVSRNPDEDDIEFVKGSQDLSAASHVSSMEELEKQEKKLNFDMCIKSLSLLRYVTDHQQSLPLSVLNRLLNTHDLPNLLVQLVENPPWTHRIDGTLYKFVDSKWREISIEDQFTLTKTEGQVWIALYHLLMQPTCQEKYDLNSYRKNTILKLRSYLTPVLLDQLPVLGDMQRYLEHLSMMDPPPAKKDLVLEQVPEIRDNLLRRHEGKWKKMAKQQMKFFFNPSDAEIREQACRWADTYNFDVLESLISDPPKCAVCGKEATKRCSRCQNEWYCRRECQVDHWARHKKACDLMQESQSKVEPQPQLVETTS</sequence>
<evidence type="ECO:0000256" key="1">
    <source>
        <dbReference type="ARBA" id="ARBA00004221"/>
    </source>
</evidence>
<dbReference type="GO" id="GO:0036159">
    <property type="term" value="P:inner dynein arm assembly"/>
    <property type="evidence" value="ECO:0007669"/>
    <property type="project" value="TreeGrafter"/>
</dbReference>
<dbReference type="PANTHER" id="PTHR13244:SF7">
    <property type="entry name" value="ZINC FINGER MYND DOMAIN-CONTAINING PROTEIN 10"/>
    <property type="match status" value="1"/>
</dbReference>
<keyword evidence="6" id="KW-0963">Cytoplasm</keyword>
<proteinExistence type="inferred from homology"/>
<dbReference type="InterPro" id="IPR002893">
    <property type="entry name" value="Znf_MYND"/>
</dbReference>
<comment type="similarity">
    <text evidence="3">Belongs to the ZMYND10 family.</text>
</comment>
<evidence type="ECO:0000256" key="13">
    <source>
        <dbReference type="ARBA" id="ARBA00045527"/>
    </source>
</evidence>
<dbReference type="InterPro" id="IPR052298">
    <property type="entry name" value="ZMYND10"/>
</dbReference>
<evidence type="ECO:0000256" key="6">
    <source>
        <dbReference type="ARBA" id="ARBA00022490"/>
    </source>
</evidence>
<accession>A0AAN9GBH2</accession>
<dbReference type="EMBL" id="JBAMIC010000010">
    <property type="protein sequence ID" value="KAK7102828.1"/>
    <property type="molecule type" value="Genomic_DNA"/>
</dbReference>
<evidence type="ECO:0000256" key="14">
    <source>
        <dbReference type="PROSITE-ProRule" id="PRU00134"/>
    </source>
</evidence>
<evidence type="ECO:0000256" key="3">
    <source>
        <dbReference type="ARBA" id="ARBA00005373"/>
    </source>
</evidence>
<evidence type="ECO:0000256" key="12">
    <source>
        <dbReference type="ARBA" id="ARBA00024190"/>
    </source>
</evidence>
<dbReference type="PANTHER" id="PTHR13244">
    <property type="entry name" value="ZINC FINGER MYND DOMAIN CONTAINING PROTEIN 10"/>
    <property type="match status" value="1"/>
</dbReference>
<dbReference type="Pfam" id="PF01753">
    <property type="entry name" value="zf-MYND"/>
    <property type="match status" value="1"/>
</dbReference>
<dbReference type="PROSITE" id="PS50865">
    <property type="entry name" value="ZF_MYND_2"/>
    <property type="match status" value="1"/>
</dbReference>
<dbReference type="FunFam" id="6.10.140.2220:FF:000009">
    <property type="entry name" value="Zinc finger MYND domain-containing protein 10"/>
    <property type="match status" value="1"/>
</dbReference>
<keyword evidence="8 14" id="KW-0863">Zinc-finger</keyword>
<dbReference type="AlphaFoldDB" id="A0AAN9GBH2"/>
<evidence type="ECO:0000256" key="2">
    <source>
        <dbReference type="ARBA" id="ARBA00004300"/>
    </source>
</evidence>
<organism evidence="16 17">
    <name type="scientific">Littorina saxatilis</name>
    <dbReference type="NCBI Taxonomy" id="31220"/>
    <lineage>
        <taxon>Eukaryota</taxon>
        <taxon>Metazoa</taxon>
        <taxon>Spiralia</taxon>
        <taxon>Lophotrochozoa</taxon>
        <taxon>Mollusca</taxon>
        <taxon>Gastropoda</taxon>
        <taxon>Caenogastropoda</taxon>
        <taxon>Littorinimorpha</taxon>
        <taxon>Littorinoidea</taxon>
        <taxon>Littorinidae</taxon>
        <taxon>Littorina</taxon>
    </lineage>
</organism>
<name>A0AAN9GBH2_9CAEN</name>
<dbReference type="Gene3D" id="6.10.140.2220">
    <property type="match status" value="1"/>
</dbReference>
<evidence type="ECO:0000256" key="5">
    <source>
        <dbReference type="ARBA" id="ARBA00022475"/>
    </source>
</evidence>
<dbReference type="GO" id="GO:0016324">
    <property type="term" value="C:apical plasma membrane"/>
    <property type="evidence" value="ECO:0007669"/>
    <property type="project" value="UniProtKB-SubCell"/>
</dbReference>
<evidence type="ECO:0000256" key="4">
    <source>
        <dbReference type="ARBA" id="ARBA00016317"/>
    </source>
</evidence>
<reference evidence="16 17" key="1">
    <citation type="submission" date="2024-02" db="EMBL/GenBank/DDBJ databases">
        <title>Chromosome-scale genome assembly of the rough periwinkle Littorina saxatilis.</title>
        <authorList>
            <person name="De Jode A."/>
            <person name="Faria R."/>
            <person name="Formenti G."/>
            <person name="Sims Y."/>
            <person name="Smith T.P."/>
            <person name="Tracey A."/>
            <person name="Wood J.M.D."/>
            <person name="Zagrodzka Z.B."/>
            <person name="Johannesson K."/>
            <person name="Butlin R.K."/>
            <person name="Leder E.H."/>
        </authorList>
    </citation>
    <scope>NUCLEOTIDE SEQUENCE [LARGE SCALE GENOMIC DNA]</scope>
    <source>
        <strain evidence="16">Snail1</strain>
        <tissue evidence="16">Muscle</tissue>
    </source>
</reference>
<dbReference type="GO" id="GO:0044458">
    <property type="term" value="P:motile cilium assembly"/>
    <property type="evidence" value="ECO:0007669"/>
    <property type="project" value="TreeGrafter"/>
</dbReference>
<evidence type="ECO:0000256" key="7">
    <source>
        <dbReference type="ARBA" id="ARBA00022723"/>
    </source>
</evidence>
<keyword evidence="17" id="KW-1185">Reference proteome</keyword>
<dbReference type="GO" id="GO:0008270">
    <property type="term" value="F:zinc ion binding"/>
    <property type="evidence" value="ECO:0007669"/>
    <property type="project" value="UniProtKB-KW"/>
</dbReference>
<evidence type="ECO:0000313" key="16">
    <source>
        <dbReference type="EMBL" id="KAK7102828.1"/>
    </source>
</evidence>
<evidence type="ECO:0000256" key="10">
    <source>
        <dbReference type="ARBA" id="ARBA00023136"/>
    </source>
</evidence>
<evidence type="ECO:0000256" key="8">
    <source>
        <dbReference type="ARBA" id="ARBA00022771"/>
    </source>
</evidence>
<keyword evidence="5" id="KW-1003">Cell membrane</keyword>
<dbReference type="GO" id="GO:0036158">
    <property type="term" value="P:outer dynein arm assembly"/>
    <property type="evidence" value="ECO:0007669"/>
    <property type="project" value="TreeGrafter"/>
</dbReference>
<keyword evidence="7" id="KW-0479">Metal-binding</keyword>
<dbReference type="GO" id="GO:0120293">
    <property type="term" value="C:dynein axonemal particle"/>
    <property type="evidence" value="ECO:0007669"/>
    <property type="project" value="UniProtKB-SubCell"/>
</dbReference>
<protein>
    <recommendedName>
        <fullName evidence="4">Zinc finger MYND domain-containing protein 10</fullName>
    </recommendedName>
</protein>
<comment type="caution">
    <text evidence="16">The sequence shown here is derived from an EMBL/GenBank/DDBJ whole genome shotgun (WGS) entry which is preliminary data.</text>
</comment>
<keyword evidence="10" id="KW-0472">Membrane</keyword>
<comment type="subcellular location">
    <subcellularLocation>
        <location evidence="1">Apical cell membrane</location>
    </subcellularLocation>
    <subcellularLocation>
        <location evidence="2">Cytoplasm</location>
        <location evidence="2">Cytoskeleton</location>
        <location evidence="2">Microtubule organizing center</location>
        <location evidence="2">Centrosome</location>
    </subcellularLocation>
    <subcellularLocation>
        <location evidence="12">Dynein axonemal particle</location>
    </subcellularLocation>
</comment>
<evidence type="ECO:0000256" key="9">
    <source>
        <dbReference type="ARBA" id="ARBA00022833"/>
    </source>
</evidence>
<evidence type="ECO:0000313" key="17">
    <source>
        <dbReference type="Proteomes" id="UP001374579"/>
    </source>
</evidence>
<dbReference type="SUPFAM" id="SSF144232">
    <property type="entry name" value="HIT/MYND zinc finger-like"/>
    <property type="match status" value="1"/>
</dbReference>
<dbReference type="PROSITE" id="PS01360">
    <property type="entry name" value="ZF_MYND_1"/>
    <property type="match status" value="1"/>
</dbReference>
<comment type="function">
    <text evidence="13">Plays a role in axonemal structure organization and motility. Involved in axonemal pre-assembly of inner and outer dynein arms (IDA and ODA, respectively) for proper axoneme building for cilia motility. May act by indirectly regulating transcription of dynein proteins.</text>
</comment>
<feature type="domain" description="MYND-type" evidence="15">
    <location>
        <begin position="401"/>
        <end position="437"/>
    </location>
</feature>
<keyword evidence="11" id="KW-0206">Cytoskeleton</keyword>
<dbReference type="Proteomes" id="UP001374579">
    <property type="component" value="Unassembled WGS sequence"/>
</dbReference>
<evidence type="ECO:0000259" key="15">
    <source>
        <dbReference type="PROSITE" id="PS50865"/>
    </source>
</evidence>
<dbReference type="GO" id="GO:0034451">
    <property type="term" value="C:centriolar satellite"/>
    <property type="evidence" value="ECO:0007669"/>
    <property type="project" value="TreeGrafter"/>
</dbReference>
<keyword evidence="9" id="KW-0862">Zinc</keyword>
<evidence type="ECO:0000256" key="11">
    <source>
        <dbReference type="ARBA" id="ARBA00023212"/>
    </source>
</evidence>